<proteinExistence type="predicted"/>
<dbReference type="InterPro" id="IPR037401">
    <property type="entry name" value="SnoaL-like"/>
</dbReference>
<evidence type="ECO:0000313" key="2">
    <source>
        <dbReference type="EMBL" id="WXG67460.1"/>
    </source>
</evidence>
<reference evidence="2 3" key="1">
    <citation type="submission" date="2024-03" db="EMBL/GenBank/DDBJ databases">
        <title>Natural products discovery in diverse microorganisms through a two-stage MS feature dereplication strategy.</title>
        <authorList>
            <person name="Zhang R."/>
        </authorList>
    </citation>
    <scope>NUCLEOTIDE SEQUENCE [LARGE SCALE GENOMIC DNA]</scope>
    <source>
        <strain evidence="2 3">18930</strain>
    </source>
</reference>
<keyword evidence="3" id="KW-1185">Reference proteome</keyword>
<feature type="domain" description="SnoaL-like" evidence="1">
    <location>
        <begin position="12"/>
        <end position="111"/>
    </location>
</feature>
<dbReference type="InterPro" id="IPR032710">
    <property type="entry name" value="NTF2-like_dom_sf"/>
</dbReference>
<evidence type="ECO:0000313" key="3">
    <source>
        <dbReference type="Proteomes" id="UP001432000"/>
    </source>
</evidence>
<protein>
    <submittedName>
        <fullName evidence="2">Nuclear transport factor 2 family protein</fullName>
    </submittedName>
</protein>
<gene>
    <name evidence="2" type="ORF">WDS16_19745</name>
</gene>
<dbReference type="RefSeq" id="WP_338887025.1">
    <property type="nucleotide sequence ID" value="NZ_CP147846.1"/>
</dbReference>
<name>A0ABZ2PGT0_9NOCA</name>
<accession>A0ABZ2PGT0</accession>
<dbReference type="SUPFAM" id="SSF54427">
    <property type="entry name" value="NTF2-like"/>
    <property type="match status" value="1"/>
</dbReference>
<evidence type="ECO:0000259" key="1">
    <source>
        <dbReference type="Pfam" id="PF12680"/>
    </source>
</evidence>
<sequence length="127" mass="13936">MAPSADVVRKTVDAYVEAVAHGTVDDILALYAEGATVEDPVGTEVRVTEESIREFYAVLEPLEQSAELLTCKIASNSAAFHFRLVSKFGENTFEVSPIDVMEFDDDGRITSMRAYWAPEDLVQTSGN</sequence>
<dbReference type="Pfam" id="PF12680">
    <property type="entry name" value="SnoaL_2"/>
    <property type="match status" value="1"/>
</dbReference>
<dbReference type="EMBL" id="CP147846">
    <property type="protein sequence ID" value="WXG67460.1"/>
    <property type="molecule type" value="Genomic_DNA"/>
</dbReference>
<dbReference type="Proteomes" id="UP001432000">
    <property type="component" value="Chromosome"/>
</dbReference>
<organism evidence="2 3">
    <name type="scientific">Rhodococcus sovatensis</name>
    <dbReference type="NCBI Taxonomy" id="1805840"/>
    <lineage>
        <taxon>Bacteria</taxon>
        <taxon>Bacillati</taxon>
        <taxon>Actinomycetota</taxon>
        <taxon>Actinomycetes</taxon>
        <taxon>Mycobacteriales</taxon>
        <taxon>Nocardiaceae</taxon>
        <taxon>Rhodococcus</taxon>
    </lineage>
</organism>
<dbReference type="Gene3D" id="3.10.450.50">
    <property type="match status" value="1"/>
</dbReference>